<proteinExistence type="predicted"/>
<reference evidence="3" key="1">
    <citation type="submission" date="2020-07" db="EMBL/GenBank/DDBJ databases">
        <title>Genomic analysis of a strain of Sedimentibacter Hydroxybenzoicus DSM7310.</title>
        <authorList>
            <person name="Ma S."/>
        </authorList>
    </citation>
    <scope>NUCLEOTIDE SEQUENCE</scope>
    <source>
        <strain evidence="3">DSM 7310</strain>
    </source>
</reference>
<organism evidence="3 4">
    <name type="scientific">Sedimentibacter hydroxybenzoicus DSM 7310</name>
    <dbReference type="NCBI Taxonomy" id="1123245"/>
    <lineage>
        <taxon>Bacteria</taxon>
        <taxon>Bacillati</taxon>
        <taxon>Bacillota</taxon>
        <taxon>Tissierellia</taxon>
        <taxon>Sedimentibacter</taxon>
    </lineage>
</organism>
<comment type="function">
    <text evidence="1">May bind long-chain fatty acids, such as palmitate, and may play a role in lipid transport or fatty acid metabolism.</text>
</comment>
<keyword evidence="2" id="KW-0446">Lipid-binding</keyword>
<sequence>MKNYVIVTDSTADLPVDIIEEYNLTVVPLSYSFENENYINYPDHRQLGIKEFYERIKKGERSTTTLVNAKTFEDYLTPLLEAGNDILYLAFSSPLSGTYSSSLIARQELLEKYTDARIECIDTLSASMGEGLLVYYAAKMKQEGKSLDEVSKWISDNKLQLCHWFTVDDLNHLKRGGRINAMTATIGTALGVKPILHVDNGGHLVPVTNVRGRKKSINALLEQMEATCINPEENSVFISHADCLEDAEYLGNLIKEKLNVKEVAINFIGPVIGSHTGQGALALFFFGKER</sequence>
<dbReference type="NCBIfam" id="TIGR00762">
    <property type="entry name" value="DegV"/>
    <property type="match status" value="1"/>
</dbReference>
<dbReference type="InterPro" id="IPR043168">
    <property type="entry name" value="DegV_C"/>
</dbReference>
<dbReference type="Gene3D" id="3.30.1180.10">
    <property type="match status" value="1"/>
</dbReference>
<dbReference type="InterPro" id="IPR003797">
    <property type="entry name" value="DegV"/>
</dbReference>
<keyword evidence="4" id="KW-1185">Reference proteome</keyword>
<dbReference type="PROSITE" id="PS51482">
    <property type="entry name" value="DEGV"/>
    <property type="match status" value="1"/>
</dbReference>
<evidence type="ECO:0000313" key="4">
    <source>
        <dbReference type="Proteomes" id="UP000611629"/>
    </source>
</evidence>
<gene>
    <name evidence="3" type="ORF">HZF24_04105</name>
</gene>
<dbReference type="GO" id="GO:0008289">
    <property type="term" value="F:lipid binding"/>
    <property type="evidence" value="ECO:0007669"/>
    <property type="project" value="UniProtKB-KW"/>
</dbReference>
<protein>
    <submittedName>
        <fullName evidence="3">DegV family protein</fullName>
    </submittedName>
</protein>
<dbReference type="Gene3D" id="2.20.28.50">
    <property type="entry name" value="degv family protein"/>
    <property type="match status" value="1"/>
</dbReference>
<evidence type="ECO:0000256" key="2">
    <source>
        <dbReference type="ARBA" id="ARBA00023121"/>
    </source>
</evidence>
<evidence type="ECO:0000256" key="1">
    <source>
        <dbReference type="ARBA" id="ARBA00003238"/>
    </source>
</evidence>
<dbReference type="EMBL" id="JACBNQ010000002">
    <property type="protein sequence ID" value="NYB73319.1"/>
    <property type="molecule type" value="Genomic_DNA"/>
</dbReference>
<evidence type="ECO:0000313" key="3">
    <source>
        <dbReference type="EMBL" id="NYB73319.1"/>
    </source>
</evidence>
<dbReference type="Gene3D" id="3.40.50.10440">
    <property type="entry name" value="Dihydroxyacetone kinase, domain 1"/>
    <property type="match status" value="1"/>
</dbReference>
<accession>A0A974BHK7</accession>
<dbReference type="Proteomes" id="UP000611629">
    <property type="component" value="Unassembled WGS sequence"/>
</dbReference>
<dbReference type="InterPro" id="IPR050270">
    <property type="entry name" value="DegV_domain_contain"/>
</dbReference>
<name>A0A974BHK7_SEDHY</name>
<dbReference type="PANTHER" id="PTHR33434">
    <property type="entry name" value="DEGV DOMAIN-CONTAINING PROTEIN DR_1986-RELATED"/>
    <property type="match status" value="1"/>
</dbReference>
<comment type="caution">
    <text evidence="3">The sequence shown here is derived from an EMBL/GenBank/DDBJ whole genome shotgun (WGS) entry which is preliminary data.</text>
</comment>
<dbReference type="Pfam" id="PF02645">
    <property type="entry name" value="DegV"/>
    <property type="match status" value="1"/>
</dbReference>
<dbReference type="RefSeq" id="WP_179236999.1">
    <property type="nucleotide sequence ID" value="NZ_JACBNQ010000002.1"/>
</dbReference>
<dbReference type="PANTHER" id="PTHR33434:SF3">
    <property type="entry name" value="DEGV DOMAIN-CONTAINING PROTEIN YITS"/>
    <property type="match status" value="1"/>
</dbReference>
<dbReference type="SUPFAM" id="SSF82549">
    <property type="entry name" value="DAK1/DegV-like"/>
    <property type="match status" value="1"/>
</dbReference>
<dbReference type="AlphaFoldDB" id="A0A974BHK7"/>